<organism evidence="1 2">
    <name type="scientific">Janibacter hoylei PVAS-1</name>
    <dbReference type="NCBI Taxonomy" id="1210046"/>
    <lineage>
        <taxon>Bacteria</taxon>
        <taxon>Bacillati</taxon>
        <taxon>Actinomycetota</taxon>
        <taxon>Actinomycetes</taxon>
        <taxon>Micrococcales</taxon>
        <taxon>Intrasporangiaceae</taxon>
        <taxon>Janibacter</taxon>
    </lineage>
</organism>
<evidence type="ECO:0000313" key="1">
    <source>
        <dbReference type="EMBL" id="EKA60612.1"/>
    </source>
</evidence>
<comment type="caution">
    <text evidence="1">The sequence shown here is derived from an EMBL/GenBank/DDBJ whole genome shotgun (WGS) entry which is preliminary data.</text>
</comment>
<reference evidence="1 2" key="1">
    <citation type="journal article" date="2012" name="J. Bacteriol.">
        <title>Genome Sequence of Janibacter hoylei MTCC8307, Isolated from the Stratospheric Air.</title>
        <authorList>
            <person name="Pawar S.P."/>
            <person name="Dhotre D.P."/>
            <person name="Shetty S.A."/>
            <person name="Chowdhury S.P."/>
            <person name="Chaudhari B.L."/>
            <person name="Shouche Y.S."/>
        </authorList>
    </citation>
    <scope>NUCLEOTIDE SEQUENCE [LARGE SCALE GENOMIC DNA]</scope>
    <source>
        <strain evidence="1 2">PVAS-1</strain>
    </source>
</reference>
<name>K1E5B7_9MICO</name>
<protein>
    <submittedName>
        <fullName evidence="1">Uncharacterized protein</fullName>
    </submittedName>
</protein>
<gene>
    <name evidence="1" type="ORF">B277_11565</name>
</gene>
<evidence type="ECO:0000313" key="2">
    <source>
        <dbReference type="Proteomes" id="UP000004474"/>
    </source>
</evidence>
<proteinExistence type="predicted"/>
<dbReference type="STRING" id="1210046.B277_11565"/>
<dbReference type="AlphaFoldDB" id="K1E5B7"/>
<accession>K1E5B7</accession>
<dbReference type="EMBL" id="ALWX01000051">
    <property type="protein sequence ID" value="EKA60612.1"/>
    <property type="molecule type" value="Genomic_DNA"/>
</dbReference>
<sequence length="127" mass="13814">MDRLLPFTADDPAVRAEATPSVEQAALGLRRDGRWAVAFVRPTHTHGISLMLRGDDALLRELVGSAPFVAWSGQARAKGARAVTLPRTAEDLGLIVATPSRWEFMSTTEVIPVVAPPRPRRAAPRRP</sequence>
<dbReference type="PATRIC" id="fig|1210046.3.peg.2220"/>
<dbReference type="Proteomes" id="UP000004474">
    <property type="component" value="Unassembled WGS sequence"/>
</dbReference>